<dbReference type="UniPathway" id="UPA00276">
    <property type="reaction ID" value="UER00406"/>
</dbReference>
<comment type="similarity">
    <text evidence="14">Belongs to the ribF family.</text>
</comment>
<dbReference type="NCBIfam" id="TIGR00125">
    <property type="entry name" value="cyt_tran_rel"/>
    <property type="match status" value="1"/>
</dbReference>
<dbReference type="Gene3D" id="2.40.30.30">
    <property type="entry name" value="Riboflavin kinase-like"/>
    <property type="match status" value="1"/>
</dbReference>
<keyword evidence="5 14" id="KW-0808">Transferase</keyword>
<organism evidence="16 17">
    <name type="scientific">Oceanithermus desulfurans NBRC 100063</name>
    <dbReference type="NCBI Taxonomy" id="1227550"/>
    <lineage>
        <taxon>Bacteria</taxon>
        <taxon>Thermotogati</taxon>
        <taxon>Deinococcota</taxon>
        <taxon>Deinococci</taxon>
        <taxon>Thermales</taxon>
        <taxon>Thermaceae</taxon>
        <taxon>Oceanithermus</taxon>
    </lineage>
</organism>
<keyword evidence="11" id="KW-0511">Multifunctional enzyme</keyword>
<evidence type="ECO:0000256" key="2">
    <source>
        <dbReference type="ARBA" id="ARBA00005201"/>
    </source>
</evidence>
<gene>
    <name evidence="16" type="ORF">ODE01S_15550</name>
</gene>
<dbReference type="Gene3D" id="3.40.50.620">
    <property type="entry name" value="HUPs"/>
    <property type="match status" value="1"/>
</dbReference>
<comment type="pathway">
    <text evidence="1 14">Cofactor biosynthesis; FAD biosynthesis; FAD from FMN: step 1/1.</text>
</comment>
<keyword evidence="7 14" id="KW-0547">Nucleotide-binding</keyword>
<evidence type="ECO:0000256" key="14">
    <source>
        <dbReference type="PIRNR" id="PIRNR004491"/>
    </source>
</evidence>
<comment type="pathway">
    <text evidence="2 14">Cofactor biosynthesis; FMN biosynthesis; FMN from riboflavin (ATP route): step 1/1.</text>
</comment>
<dbReference type="GO" id="GO:0005524">
    <property type="term" value="F:ATP binding"/>
    <property type="evidence" value="ECO:0007669"/>
    <property type="project" value="UniProtKB-UniRule"/>
</dbReference>
<dbReference type="EC" id="2.7.7.2" evidence="14"/>
<evidence type="ECO:0000256" key="10">
    <source>
        <dbReference type="ARBA" id="ARBA00022840"/>
    </source>
</evidence>
<dbReference type="GO" id="GO:0009398">
    <property type="term" value="P:FMN biosynthetic process"/>
    <property type="evidence" value="ECO:0007669"/>
    <property type="project" value="UniProtKB-UniRule"/>
</dbReference>
<evidence type="ECO:0000256" key="12">
    <source>
        <dbReference type="ARBA" id="ARBA00047880"/>
    </source>
</evidence>
<sequence>MIIAAEVADLPPGPKVVAVGSFDGVHLGHQSLLARARALAAQERLPLLVYTFDPPTKVFMRGVGMLSTLSEKLDLLREQGVDLALAVPFDEDFAGRDKAAFLDDLVRLEARRLVVGEDFAFGRGRSGGPADLETVAPTLTVPLLDLGGAPVKSTRIRELLEQGDVEAARHLLGRPYGARGIVRQGERLGRRLGFPTANVETAPGKVLPRGVFAARAWVGERTHPAVVNVGTRPTLGGGALRLEAHLIGFSGELYGHELRLVFLKKLRDERAFADLEALRAQIARDLEAARRFFRL</sequence>
<dbReference type="GO" id="GO:0008531">
    <property type="term" value="F:riboflavin kinase activity"/>
    <property type="evidence" value="ECO:0007669"/>
    <property type="project" value="UniProtKB-UniRule"/>
</dbReference>
<proteinExistence type="inferred from homology"/>
<dbReference type="InterPro" id="IPR014729">
    <property type="entry name" value="Rossmann-like_a/b/a_fold"/>
</dbReference>
<evidence type="ECO:0000256" key="7">
    <source>
        <dbReference type="ARBA" id="ARBA00022741"/>
    </source>
</evidence>
<dbReference type="PANTHER" id="PTHR22749:SF6">
    <property type="entry name" value="RIBOFLAVIN KINASE"/>
    <property type="match status" value="1"/>
</dbReference>
<dbReference type="InterPro" id="IPR004821">
    <property type="entry name" value="Cyt_trans-like"/>
</dbReference>
<evidence type="ECO:0000259" key="15">
    <source>
        <dbReference type="SMART" id="SM00904"/>
    </source>
</evidence>
<evidence type="ECO:0000256" key="13">
    <source>
        <dbReference type="ARBA" id="ARBA00049494"/>
    </source>
</evidence>
<dbReference type="EMBL" id="BJXN01000010">
    <property type="protein sequence ID" value="GEM90121.1"/>
    <property type="molecule type" value="Genomic_DNA"/>
</dbReference>
<dbReference type="GO" id="GO:0003919">
    <property type="term" value="F:FMN adenylyltransferase activity"/>
    <property type="evidence" value="ECO:0007669"/>
    <property type="project" value="UniProtKB-UniRule"/>
</dbReference>
<evidence type="ECO:0000256" key="3">
    <source>
        <dbReference type="ARBA" id="ARBA00022630"/>
    </source>
</evidence>
<comment type="caution">
    <text evidence="16">The sequence shown here is derived from an EMBL/GenBank/DDBJ whole genome shotgun (WGS) entry which is preliminary data.</text>
</comment>
<keyword evidence="9 14" id="KW-0274">FAD</keyword>
<keyword evidence="8 14" id="KW-0418">Kinase</keyword>
<dbReference type="GO" id="GO:0009231">
    <property type="term" value="P:riboflavin biosynthetic process"/>
    <property type="evidence" value="ECO:0007669"/>
    <property type="project" value="InterPro"/>
</dbReference>
<dbReference type="SUPFAM" id="SSF82114">
    <property type="entry name" value="Riboflavin kinase-like"/>
    <property type="match status" value="1"/>
</dbReference>
<protein>
    <recommendedName>
        <fullName evidence="14">Riboflavin biosynthesis protein</fullName>
    </recommendedName>
    <domain>
        <recommendedName>
            <fullName evidence="14">Riboflavin kinase</fullName>
            <ecNumber evidence="14">2.7.1.26</ecNumber>
        </recommendedName>
        <alternativeName>
            <fullName evidence="14">Flavokinase</fullName>
        </alternativeName>
    </domain>
    <domain>
        <recommendedName>
            <fullName evidence="14">FMN adenylyltransferase</fullName>
            <ecNumber evidence="14">2.7.7.2</ecNumber>
        </recommendedName>
        <alternativeName>
            <fullName evidence="14">FAD pyrophosphorylase</fullName>
        </alternativeName>
        <alternativeName>
            <fullName evidence="14">FAD synthase</fullName>
        </alternativeName>
    </domain>
</protein>
<dbReference type="AlphaFoldDB" id="A0A511RKC3"/>
<name>A0A511RKC3_9DEIN</name>
<accession>A0A511RKC3</accession>
<dbReference type="InterPro" id="IPR002606">
    <property type="entry name" value="Riboflavin_kinase_bac"/>
</dbReference>
<dbReference type="InterPro" id="IPR023465">
    <property type="entry name" value="Riboflavin_kinase_dom_sf"/>
</dbReference>
<evidence type="ECO:0000256" key="11">
    <source>
        <dbReference type="ARBA" id="ARBA00023268"/>
    </source>
</evidence>
<dbReference type="InterPro" id="IPR023468">
    <property type="entry name" value="Riboflavin_kinase"/>
</dbReference>
<evidence type="ECO:0000313" key="16">
    <source>
        <dbReference type="EMBL" id="GEM90121.1"/>
    </source>
</evidence>
<feature type="domain" description="Riboflavin kinase" evidence="15">
    <location>
        <begin position="171"/>
        <end position="294"/>
    </location>
</feature>
<evidence type="ECO:0000256" key="5">
    <source>
        <dbReference type="ARBA" id="ARBA00022679"/>
    </source>
</evidence>
<comment type="catalytic activity">
    <reaction evidence="13 14">
        <text>FMN + ATP + H(+) = FAD + diphosphate</text>
        <dbReference type="Rhea" id="RHEA:17237"/>
        <dbReference type="ChEBI" id="CHEBI:15378"/>
        <dbReference type="ChEBI" id="CHEBI:30616"/>
        <dbReference type="ChEBI" id="CHEBI:33019"/>
        <dbReference type="ChEBI" id="CHEBI:57692"/>
        <dbReference type="ChEBI" id="CHEBI:58210"/>
        <dbReference type="EC" id="2.7.7.2"/>
    </reaction>
</comment>
<dbReference type="Proteomes" id="UP000321827">
    <property type="component" value="Unassembled WGS sequence"/>
</dbReference>
<dbReference type="CDD" id="cd02064">
    <property type="entry name" value="FAD_synthetase_N"/>
    <property type="match status" value="1"/>
</dbReference>
<dbReference type="GO" id="GO:0006747">
    <property type="term" value="P:FAD biosynthetic process"/>
    <property type="evidence" value="ECO:0007669"/>
    <property type="project" value="UniProtKB-UniRule"/>
</dbReference>
<dbReference type="EC" id="2.7.1.26" evidence="14"/>
<evidence type="ECO:0000256" key="9">
    <source>
        <dbReference type="ARBA" id="ARBA00022827"/>
    </source>
</evidence>
<evidence type="ECO:0000256" key="4">
    <source>
        <dbReference type="ARBA" id="ARBA00022643"/>
    </source>
</evidence>
<keyword evidence="3 14" id="KW-0285">Flavoprotein</keyword>
<keyword evidence="4 14" id="KW-0288">FMN</keyword>
<dbReference type="Pfam" id="PF01687">
    <property type="entry name" value="Flavokinase"/>
    <property type="match status" value="1"/>
</dbReference>
<keyword evidence="6 14" id="KW-0548">Nucleotidyltransferase</keyword>
<evidence type="ECO:0000256" key="6">
    <source>
        <dbReference type="ARBA" id="ARBA00022695"/>
    </source>
</evidence>
<dbReference type="SMART" id="SM00904">
    <property type="entry name" value="Flavokinase"/>
    <property type="match status" value="1"/>
</dbReference>
<comment type="catalytic activity">
    <reaction evidence="12 14">
        <text>riboflavin + ATP = FMN + ADP + H(+)</text>
        <dbReference type="Rhea" id="RHEA:14357"/>
        <dbReference type="ChEBI" id="CHEBI:15378"/>
        <dbReference type="ChEBI" id="CHEBI:30616"/>
        <dbReference type="ChEBI" id="CHEBI:57986"/>
        <dbReference type="ChEBI" id="CHEBI:58210"/>
        <dbReference type="ChEBI" id="CHEBI:456216"/>
        <dbReference type="EC" id="2.7.1.26"/>
    </reaction>
</comment>
<dbReference type="InterPro" id="IPR015865">
    <property type="entry name" value="Riboflavin_kinase_bac/euk"/>
</dbReference>
<evidence type="ECO:0000313" key="17">
    <source>
        <dbReference type="Proteomes" id="UP000321827"/>
    </source>
</evidence>
<dbReference type="PIRSF" id="PIRSF004491">
    <property type="entry name" value="FAD_Synth"/>
    <property type="match status" value="1"/>
</dbReference>
<keyword evidence="10 14" id="KW-0067">ATP-binding</keyword>
<dbReference type="Pfam" id="PF06574">
    <property type="entry name" value="FAD_syn"/>
    <property type="match status" value="1"/>
</dbReference>
<dbReference type="OrthoDB" id="9803667at2"/>
<dbReference type="InterPro" id="IPR015864">
    <property type="entry name" value="FAD_synthase"/>
</dbReference>
<dbReference type="PANTHER" id="PTHR22749">
    <property type="entry name" value="RIBOFLAVIN KINASE/FMN ADENYLYLTRANSFERASE"/>
    <property type="match status" value="1"/>
</dbReference>
<evidence type="ECO:0000256" key="8">
    <source>
        <dbReference type="ARBA" id="ARBA00022777"/>
    </source>
</evidence>
<evidence type="ECO:0000256" key="1">
    <source>
        <dbReference type="ARBA" id="ARBA00004726"/>
    </source>
</evidence>
<dbReference type="SUPFAM" id="SSF52374">
    <property type="entry name" value="Nucleotidylyl transferase"/>
    <property type="match status" value="1"/>
</dbReference>
<reference evidence="16 17" key="1">
    <citation type="submission" date="2019-07" db="EMBL/GenBank/DDBJ databases">
        <title>Whole genome shotgun sequence of Oceanithermus desulfurans NBRC 100063.</title>
        <authorList>
            <person name="Hosoyama A."/>
            <person name="Uohara A."/>
            <person name="Ohji S."/>
            <person name="Ichikawa N."/>
        </authorList>
    </citation>
    <scope>NUCLEOTIDE SEQUENCE [LARGE SCALE GENOMIC DNA]</scope>
    <source>
        <strain evidence="16 17">NBRC 100063</strain>
    </source>
</reference>
<dbReference type="UniPathway" id="UPA00277">
    <property type="reaction ID" value="UER00407"/>
</dbReference>
<dbReference type="NCBIfam" id="TIGR00083">
    <property type="entry name" value="ribF"/>
    <property type="match status" value="1"/>
</dbReference>